<reference evidence="1 2" key="1">
    <citation type="submission" date="2019-02" db="EMBL/GenBank/DDBJ databases">
        <title>Draft Genome Sequence of the Prevotella sp. BCRC 81118, Isolated from Human Feces.</title>
        <authorList>
            <person name="Huang C.-H."/>
        </authorList>
    </citation>
    <scope>NUCLEOTIDE SEQUENCE [LARGE SCALE GENOMIC DNA]</scope>
    <source>
        <strain evidence="1 2">BCRC 81118</strain>
    </source>
</reference>
<gene>
    <name evidence="1" type="ORF">EXN75_07255</name>
</gene>
<dbReference type="InterPro" id="IPR011664">
    <property type="entry name" value="Abi_system_AbiD/AbiF-like"/>
</dbReference>
<protein>
    <submittedName>
        <fullName evidence="1">Abi family protein</fullName>
    </submittedName>
</protein>
<dbReference type="OrthoDB" id="5363652at2"/>
<accession>A0A4Y8VN91</accession>
<dbReference type="Proteomes" id="UP000297872">
    <property type="component" value="Unassembled WGS sequence"/>
</dbReference>
<name>A0A4Y8VN91_9BACT</name>
<evidence type="ECO:0000313" key="1">
    <source>
        <dbReference type="EMBL" id="TFH81877.1"/>
    </source>
</evidence>
<dbReference type="PIRSF" id="PIRSF034934">
    <property type="entry name" value="AbiF_AbiD"/>
    <property type="match status" value="1"/>
</dbReference>
<organism evidence="1 2">
    <name type="scientific">Segatella hominis</name>
    <dbReference type="NCBI Taxonomy" id="2518605"/>
    <lineage>
        <taxon>Bacteria</taxon>
        <taxon>Pseudomonadati</taxon>
        <taxon>Bacteroidota</taxon>
        <taxon>Bacteroidia</taxon>
        <taxon>Bacteroidales</taxon>
        <taxon>Prevotellaceae</taxon>
        <taxon>Segatella</taxon>
    </lineage>
</organism>
<evidence type="ECO:0000313" key="2">
    <source>
        <dbReference type="Proteomes" id="UP000297872"/>
    </source>
</evidence>
<dbReference type="Pfam" id="PF07751">
    <property type="entry name" value="Abi_2"/>
    <property type="match status" value="1"/>
</dbReference>
<dbReference type="RefSeq" id="WP_134843292.1">
    <property type="nucleotide sequence ID" value="NZ_SGVY01000015.1"/>
</dbReference>
<dbReference type="AlphaFoldDB" id="A0A4Y8VN91"/>
<proteinExistence type="predicted"/>
<comment type="caution">
    <text evidence="1">The sequence shown here is derived from an EMBL/GenBank/DDBJ whole genome shotgun (WGS) entry which is preliminary data.</text>
</comment>
<keyword evidence="2" id="KW-1185">Reference proteome</keyword>
<dbReference type="InterPro" id="IPR017034">
    <property type="entry name" value="Abi_system_AbiD/AbiF"/>
</dbReference>
<sequence>MNKIAYPKEQKSFDEQIALLKQRGMYFEDEVRANCILQNVSYYRLSGYWYPLLKDKQRHIFKDGASFDNAYSIYKFDSALRKLVLSEIEKIEIAVRTQFSYIMSQEYDGWWFTDSSLFSTPAKHAKTLAKVEDEYNRSDEDFIVSFKAKYCNRFPPSWITLEITSLGTMSILYSNLKGGRCRRQIAKYFGVADTIMVSWLHTITYVRNICAHHSRLWNKTFGITPMMPRRTTFPFVTLPTKGTQHVYFVLCMIQYLLNIINPSNTFRNKINVLLEEYPNIDIVAMGFPENWKEQPLWKS</sequence>
<dbReference type="GeneID" id="302995088"/>
<dbReference type="EMBL" id="SGVY01000015">
    <property type="protein sequence ID" value="TFH81877.1"/>
    <property type="molecule type" value="Genomic_DNA"/>
</dbReference>